<reference evidence="2" key="1">
    <citation type="submission" date="2022-04" db="EMBL/GenBank/DDBJ databases">
        <title>Carnegiea gigantea Genome sequencing and assembly v2.</title>
        <authorList>
            <person name="Copetti D."/>
            <person name="Sanderson M.J."/>
            <person name="Burquez A."/>
            <person name="Wojciechowski M.F."/>
        </authorList>
    </citation>
    <scope>NUCLEOTIDE SEQUENCE</scope>
    <source>
        <strain evidence="2">SGP5-SGP5p</strain>
        <tissue evidence="2">Aerial part</tissue>
    </source>
</reference>
<dbReference type="Proteomes" id="UP001153076">
    <property type="component" value="Unassembled WGS sequence"/>
</dbReference>
<evidence type="ECO:0000313" key="2">
    <source>
        <dbReference type="EMBL" id="KAJ8440401.1"/>
    </source>
</evidence>
<evidence type="ECO:0000313" key="3">
    <source>
        <dbReference type="Proteomes" id="UP001153076"/>
    </source>
</evidence>
<keyword evidence="3" id="KW-1185">Reference proteome</keyword>
<dbReference type="EMBL" id="JAKOGI010000192">
    <property type="protein sequence ID" value="KAJ8440401.1"/>
    <property type="molecule type" value="Genomic_DNA"/>
</dbReference>
<gene>
    <name evidence="2" type="ORF">Cgig2_019390</name>
</gene>
<dbReference type="OrthoDB" id="913062at2759"/>
<accession>A0A9Q1QG77</accession>
<name>A0A9Q1QG77_9CARY</name>
<comment type="caution">
    <text evidence="2">The sequence shown here is derived from an EMBL/GenBank/DDBJ whole genome shotgun (WGS) entry which is preliminary data.</text>
</comment>
<organism evidence="2 3">
    <name type="scientific">Carnegiea gigantea</name>
    <dbReference type="NCBI Taxonomy" id="171969"/>
    <lineage>
        <taxon>Eukaryota</taxon>
        <taxon>Viridiplantae</taxon>
        <taxon>Streptophyta</taxon>
        <taxon>Embryophyta</taxon>
        <taxon>Tracheophyta</taxon>
        <taxon>Spermatophyta</taxon>
        <taxon>Magnoliopsida</taxon>
        <taxon>eudicotyledons</taxon>
        <taxon>Gunneridae</taxon>
        <taxon>Pentapetalae</taxon>
        <taxon>Caryophyllales</taxon>
        <taxon>Cactineae</taxon>
        <taxon>Cactaceae</taxon>
        <taxon>Cactoideae</taxon>
        <taxon>Echinocereeae</taxon>
        <taxon>Carnegiea</taxon>
    </lineage>
</organism>
<feature type="region of interest" description="Disordered" evidence="1">
    <location>
        <begin position="207"/>
        <end position="239"/>
    </location>
</feature>
<protein>
    <submittedName>
        <fullName evidence="2">Uncharacterized protein</fullName>
    </submittedName>
</protein>
<sequence length="310" mass="34142">MDGGKKSNFHGVNIIKNENQNPDGTKMKIKIRIKIKNEYQNQDGIKIKNERLKTSLQPRSLHRCIYTLVVVGNRPPRYPFYFNNFPHLYNSHASLPLYDPNGLALHALSSVSRPLSGYSQLEVGSSNSAPTPPIHMSLPPFVSPPSSSTIVATLMAPNVTNLVTMRLSTPEDFLTWHTQFTATLMSHGLLCFVDGFYPPPASVLTSFSGESNPNPDFSDWTSNSTAQSQSSHNTQASTRSILAGTTSESLASPFTAMSIDDGREISYPDAIASAHMTLFEVLNGREFFIILSSTDYNISSIAKDMLYKDA</sequence>
<evidence type="ECO:0000256" key="1">
    <source>
        <dbReference type="SAM" id="MobiDB-lite"/>
    </source>
</evidence>
<proteinExistence type="predicted"/>
<dbReference type="AlphaFoldDB" id="A0A9Q1QG77"/>